<dbReference type="VEuPathDB" id="FungiDB:LEMA_P086210.1"/>
<evidence type="ECO:0000256" key="1">
    <source>
        <dbReference type="SAM" id="MobiDB-lite"/>
    </source>
</evidence>
<name>E5A6Y7_LEPMJ</name>
<dbReference type="HOGENOM" id="CLU_3320181_0_0_1"/>
<feature type="region of interest" description="Disordered" evidence="1">
    <location>
        <begin position="1"/>
        <end position="39"/>
    </location>
</feature>
<protein>
    <submittedName>
        <fullName evidence="2">Uncharacterized protein</fullName>
    </submittedName>
</protein>
<keyword evidence="3" id="KW-1185">Reference proteome</keyword>
<organism evidence="2 3">
    <name type="scientific">Leptosphaeria maculans (strain JN3 / isolate v23.1.3 / race Av1-4-5-6-7-8)</name>
    <name type="common">Blackleg fungus</name>
    <name type="synonym">Phoma lingam</name>
    <dbReference type="NCBI Taxonomy" id="985895"/>
    <lineage>
        <taxon>Eukaryota</taxon>
        <taxon>Fungi</taxon>
        <taxon>Dikarya</taxon>
        <taxon>Ascomycota</taxon>
        <taxon>Pezizomycotina</taxon>
        <taxon>Dothideomycetes</taxon>
        <taxon>Pleosporomycetidae</taxon>
        <taxon>Pleosporales</taxon>
        <taxon>Pleosporineae</taxon>
        <taxon>Leptosphaeriaceae</taxon>
        <taxon>Plenodomus</taxon>
        <taxon>Plenodomus lingam/Leptosphaeria maculans species complex</taxon>
    </lineage>
</organism>
<evidence type="ECO:0000313" key="2">
    <source>
        <dbReference type="EMBL" id="CBX99382.1"/>
    </source>
</evidence>
<dbReference type="Proteomes" id="UP000002668">
    <property type="component" value="Genome"/>
</dbReference>
<feature type="compositionally biased region" description="Polar residues" evidence="1">
    <location>
        <begin position="1"/>
        <end position="11"/>
    </location>
</feature>
<sequence length="39" mass="4300">MPTRITPSTRARSAYNHIKPQNYTTTGNPVPKAVSTEGR</sequence>
<accession>E5A6Y7</accession>
<feature type="compositionally biased region" description="Polar residues" evidence="1">
    <location>
        <begin position="19"/>
        <end position="28"/>
    </location>
</feature>
<dbReference type="InParanoid" id="E5A6Y7"/>
<reference evidence="3" key="1">
    <citation type="journal article" date="2011" name="Nat. Commun.">
        <title>Effector diversification within compartments of the Leptosphaeria maculans genome affected by Repeat-Induced Point mutations.</title>
        <authorList>
            <person name="Rouxel T."/>
            <person name="Grandaubert J."/>
            <person name="Hane J.K."/>
            <person name="Hoede C."/>
            <person name="van de Wouw A.P."/>
            <person name="Couloux A."/>
            <person name="Dominguez V."/>
            <person name="Anthouard V."/>
            <person name="Bally P."/>
            <person name="Bourras S."/>
            <person name="Cozijnsen A.J."/>
            <person name="Ciuffetti L.M."/>
            <person name="Degrave A."/>
            <person name="Dilmaghani A."/>
            <person name="Duret L."/>
            <person name="Fudal I."/>
            <person name="Goodwin S.B."/>
            <person name="Gout L."/>
            <person name="Glaser N."/>
            <person name="Linglin J."/>
            <person name="Kema G.H.J."/>
            <person name="Lapalu N."/>
            <person name="Lawrence C.B."/>
            <person name="May K."/>
            <person name="Meyer M."/>
            <person name="Ollivier B."/>
            <person name="Poulain J."/>
            <person name="Schoch C.L."/>
            <person name="Simon A."/>
            <person name="Spatafora J.W."/>
            <person name="Stachowiak A."/>
            <person name="Turgeon B.G."/>
            <person name="Tyler B.M."/>
            <person name="Vincent D."/>
            <person name="Weissenbach J."/>
            <person name="Amselem J."/>
            <person name="Quesneville H."/>
            <person name="Oliver R.P."/>
            <person name="Wincker P."/>
            <person name="Balesdent M.-H."/>
            <person name="Howlett B.J."/>
        </authorList>
    </citation>
    <scope>NUCLEOTIDE SEQUENCE [LARGE SCALE GENOMIC DNA]</scope>
    <source>
        <strain evidence="3">JN3 / isolate v23.1.3 / race Av1-4-5-6-7-8</strain>
    </source>
</reference>
<proteinExistence type="predicted"/>
<dbReference type="EMBL" id="FP929135">
    <property type="protein sequence ID" value="CBX99382.1"/>
    <property type="molecule type" value="Genomic_DNA"/>
</dbReference>
<gene>
    <name evidence="2" type="ORF">LEMA_P086210.1</name>
</gene>
<dbReference type="AlphaFoldDB" id="E5A6Y7"/>
<evidence type="ECO:0000313" key="3">
    <source>
        <dbReference type="Proteomes" id="UP000002668"/>
    </source>
</evidence>